<keyword evidence="1" id="KW-1185">Reference proteome</keyword>
<dbReference type="AlphaFoldDB" id="A0A915HR01"/>
<evidence type="ECO:0000313" key="1">
    <source>
        <dbReference type="Proteomes" id="UP000887565"/>
    </source>
</evidence>
<accession>A0A915HR01</accession>
<evidence type="ECO:0000313" key="2">
    <source>
        <dbReference type="WBParaSite" id="nRc.2.0.1.t04363-RA"/>
    </source>
</evidence>
<dbReference type="WBParaSite" id="nRc.2.0.1.t04363-RA">
    <property type="protein sequence ID" value="nRc.2.0.1.t04363-RA"/>
    <property type="gene ID" value="nRc.2.0.1.g04363"/>
</dbReference>
<protein>
    <submittedName>
        <fullName evidence="2">Uncharacterized protein</fullName>
    </submittedName>
</protein>
<sequence>MILITSEITEVYIPKGHLKCLFRQNGTECNRRNGFSIPFPKFWKCWDPHPKILGLPSPQLGPLLLKFWESVAPGPKRVSRPLSGRSYM</sequence>
<dbReference type="Proteomes" id="UP000887565">
    <property type="component" value="Unplaced"/>
</dbReference>
<name>A0A915HR01_ROMCU</name>
<organism evidence="1 2">
    <name type="scientific">Romanomermis culicivorax</name>
    <name type="common">Nematode worm</name>
    <dbReference type="NCBI Taxonomy" id="13658"/>
    <lineage>
        <taxon>Eukaryota</taxon>
        <taxon>Metazoa</taxon>
        <taxon>Ecdysozoa</taxon>
        <taxon>Nematoda</taxon>
        <taxon>Enoplea</taxon>
        <taxon>Dorylaimia</taxon>
        <taxon>Mermithida</taxon>
        <taxon>Mermithoidea</taxon>
        <taxon>Mermithidae</taxon>
        <taxon>Romanomermis</taxon>
    </lineage>
</organism>
<proteinExistence type="predicted"/>
<reference evidence="2" key="1">
    <citation type="submission" date="2022-11" db="UniProtKB">
        <authorList>
            <consortium name="WormBaseParasite"/>
        </authorList>
    </citation>
    <scope>IDENTIFICATION</scope>
</reference>